<dbReference type="EMBL" id="JAAIUW010000010">
    <property type="protein sequence ID" value="KAF7811734.1"/>
    <property type="molecule type" value="Genomic_DNA"/>
</dbReference>
<sequence>MGGRKMGSMEEGGCWRLDMKAKGGGGLKDREDAGDVEVGVKMVYE</sequence>
<accession>A0A834SX76</accession>
<name>A0A834SX76_9FABA</name>
<comment type="caution">
    <text evidence="1">The sequence shown here is derived from an EMBL/GenBank/DDBJ whole genome shotgun (WGS) entry which is preliminary data.</text>
</comment>
<organism evidence="1 2">
    <name type="scientific">Senna tora</name>
    <dbReference type="NCBI Taxonomy" id="362788"/>
    <lineage>
        <taxon>Eukaryota</taxon>
        <taxon>Viridiplantae</taxon>
        <taxon>Streptophyta</taxon>
        <taxon>Embryophyta</taxon>
        <taxon>Tracheophyta</taxon>
        <taxon>Spermatophyta</taxon>
        <taxon>Magnoliopsida</taxon>
        <taxon>eudicotyledons</taxon>
        <taxon>Gunneridae</taxon>
        <taxon>Pentapetalae</taxon>
        <taxon>rosids</taxon>
        <taxon>fabids</taxon>
        <taxon>Fabales</taxon>
        <taxon>Fabaceae</taxon>
        <taxon>Caesalpinioideae</taxon>
        <taxon>Cassia clade</taxon>
        <taxon>Senna</taxon>
    </lineage>
</organism>
<proteinExistence type="predicted"/>
<protein>
    <submittedName>
        <fullName evidence="1">Uncharacterized protein</fullName>
    </submittedName>
</protein>
<reference evidence="1" key="1">
    <citation type="submission" date="2020-09" db="EMBL/GenBank/DDBJ databases">
        <title>Genome-Enabled Discovery of Anthraquinone Biosynthesis in Senna tora.</title>
        <authorList>
            <person name="Kang S.-H."/>
            <person name="Pandey R.P."/>
            <person name="Lee C.-M."/>
            <person name="Sim J.-S."/>
            <person name="Jeong J.-T."/>
            <person name="Choi B.-S."/>
            <person name="Jung M."/>
            <person name="Ginzburg D."/>
            <person name="Zhao K."/>
            <person name="Won S.Y."/>
            <person name="Oh T.-J."/>
            <person name="Yu Y."/>
            <person name="Kim N.-H."/>
            <person name="Lee O.R."/>
            <person name="Lee T.-H."/>
            <person name="Bashyal P."/>
            <person name="Kim T.-S."/>
            <person name="Lee W.-H."/>
            <person name="Kawkins C."/>
            <person name="Kim C.-K."/>
            <person name="Kim J.S."/>
            <person name="Ahn B.O."/>
            <person name="Rhee S.Y."/>
            <person name="Sohng J.K."/>
        </authorList>
    </citation>
    <scope>NUCLEOTIDE SEQUENCE</scope>
    <source>
        <tissue evidence="1">Leaf</tissue>
    </source>
</reference>
<evidence type="ECO:0000313" key="2">
    <source>
        <dbReference type="Proteomes" id="UP000634136"/>
    </source>
</evidence>
<dbReference type="AlphaFoldDB" id="A0A834SX76"/>
<evidence type="ECO:0000313" key="1">
    <source>
        <dbReference type="EMBL" id="KAF7811734.1"/>
    </source>
</evidence>
<gene>
    <name evidence="1" type="ORF">G2W53_032710</name>
</gene>
<keyword evidence="2" id="KW-1185">Reference proteome</keyword>
<dbReference type="Proteomes" id="UP000634136">
    <property type="component" value="Unassembled WGS sequence"/>
</dbReference>